<dbReference type="CDD" id="cd01285">
    <property type="entry name" value="nucleoside_deaminase"/>
    <property type="match status" value="1"/>
</dbReference>
<proteinExistence type="predicted"/>
<dbReference type="GO" id="GO:0008270">
    <property type="term" value="F:zinc ion binding"/>
    <property type="evidence" value="ECO:0007669"/>
    <property type="project" value="InterPro"/>
</dbReference>
<dbReference type="Gene3D" id="3.40.140.10">
    <property type="entry name" value="Cytidine Deaminase, domain 2"/>
    <property type="match status" value="1"/>
</dbReference>
<evidence type="ECO:0000259" key="3">
    <source>
        <dbReference type="PROSITE" id="PS51747"/>
    </source>
</evidence>
<evidence type="ECO:0000313" key="5">
    <source>
        <dbReference type="Proteomes" id="UP000307841"/>
    </source>
</evidence>
<dbReference type="GO" id="GO:0047974">
    <property type="term" value="F:guanosine deaminase activity"/>
    <property type="evidence" value="ECO:0007669"/>
    <property type="project" value="TreeGrafter"/>
</dbReference>
<name>A0A4U2Y136_9BACL</name>
<dbReference type="Pfam" id="PF00383">
    <property type="entry name" value="dCMP_cyt_deam_1"/>
    <property type="match status" value="1"/>
</dbReference>
<feature type="domain" description="CMP/dCMP-type deaminase" evidence="3">
    <location>
        <begin position="1"/>
        <end position="121"/>
    </location>
</feature>
<dbReference type="GO" id="GO:0006152">
    <property type="term" value="P:purine nucleoside catabolic process"/>
    <property type="evidence" value="ECO:0007669"/>
    <property type="project" value="TreeGrafter"/>
</dbReference>
<dbReference type="RefSeq" id="WP_137027552.1">
    <property type="nucleotide sequence ID" value="NZ_SZNK01000001.1"/>
</dbReference>
<dbReference type="OrthoDB" id="9802676at2"/>
<dbReference type="PANTHER" id="PTHR11079:SF161">
    <property type="entry name" value="CMP_DCMP-TYPE DEAMINASE DOMAIN-CONTAINING PROTEIN"/>
    <property type="match status" value="1"/>
</dbReference>
<keyword evidence="5" id="KW-1185">Reference proteome</keyword>
<dbReference type="EMBL" id="SZNK01000001">
    <property type="protein sequence ID" value="TKI54078.1"/>
    <property type="molecule type" value="Genomic_DNA"/>
</dbReference>
<dbReference type="Proteomes" id="UP000307841">
    <property type="component" value="Unassembled WGS sequence"/>
</dbReference>
<accession>A0A4U2Y136</accession>
<gene>
    <name evidence="4" type="ORF">E8L90_00645</name>
</gene>
<dbReference type="SUPFAM" id="SSF53927">
    <property type="entry name" value="Cytidine deaminase-like"/>
    <property type="match status" value="1"/>
</dbReference>
<dbReference type="InterPro" id="IPR016193">
    <property type="entry name" value="Cytidine_deaminase-like"/>
</dbReference>
<reference evidence="4 5" key="1">
    <citation type="submission" date="2019-04" db="EMBL/GenBank/DDBJ databases">
        <title>Whole genome sequencing of Brevibacillus sp. TGS2-1.</title>
        <authorList>
            <person name="Choi A."/>
        </authorList>
    </citation>
    <scope>NUCLEOTIDE SEQUENCE [LARGE SCALE GENOMIC DNA]</scope>
    <source>
        <strain evidence="4 5">TGS2-1</strain>
    </source>
</reference>
<keyword evidence="2" id="KW-0862">Zinc</keyword>
<dbReference type="PROSITE" id="PS51747">
    <property type="entry name" value="CYT_DCMP_DEAMINASES_2"/>
    <property type="match status" value="1"/>
</dbReference>
<keyword evidence="1" id="KW-0479">Metal-binding</keyword>
<dbReference type="InterPro" id="IPR016192">
    <property type="entry name" value="APOBEC/CMP_deaminase_Zn-bd"/>
</dbReference>
<comment type="caution">
    <text evidence="4">The sequence shown here is derived from an EMBL/GenBank/DDBJ whole genome shotgun (WGS) entry which is preliminary data.</text>
</comment>
<dbReference type="PROSITE" id="PS00903">
    <property type="entry name" value="CYT_DCMP_DEAMINASES_1"/>
    <property type="match status" value="1"/>
</dbReference>
<dbReference type="AlphaFoldDB" id="A0A4U2Y136"/>
<evidence type="ECO:0000256" key="2">
    <source>
        <dbReference type="ARBA" id="ARBA00022833"/>
    </source>
</evidence>
<organism evidence="4 5">
    <name type="scientific">Brevibacillus antibioticus</name>
    <dbReference type="NCBI Taxonomy" id="2570228"/>
    <lineage>
        <taxon>Bacteria</taxon>
        <taxon>Bacillati</taxon>
        <taxon>Bacillota</taxon>
        <taxon>Bacilli</taxon>
        <taxon>Bacillales</taxon>
        <taxon>Paenibacillaceae</taxon>
        <taxon>Brevibacillus</taxon>
    </lineage>
</organism>
<sequence length="152" mass="16980">MDYMKLAVEKTLEGMNNKLGGPFGAAVVKGNEIIAVCSNRMMADMDPSQHAEMVAIREACKTLGTMDLTGCEIYATCEPCPMCVGAIIWSGIKVVHYCSTAEDAHEHGFSDKHLRDYFSGKDQSVLNMIKVEKREDCDQLFAHYHKLNKRSR</sequence>
<evidence type="ECO:0000256" key="1">
    <source>
        <dbReference type="ARBA" id="ARBA00022723"/>
    </source>
</evidence>
<dbReference type="InterPro" id="IPR002125">
    <property type="entry name" value="CMP_dCMP_dom"/>
</dbReference>
<evidence type="ECO:0000313" key="4">
    <source>
        <dbReference type="EMBL" id="TKI54078.1"/>
    </source>
</evidence>
<dbReference type="PANTHER" id="PTHR11079">
    <property type="entry name" value="CYTOSINE DEAMINASE FAMILY MEMBER"/>
    <property type="match status" value="1"/>
</dbReference>
<protein>
    <submittedName>
        <fullName evidence="4">Nucleoside deaminase</fullName>
    </submittedName>
</protein>